<evidence type="ECO:0000256" key="3">
    <source>
        <dbReference type="ARBA" id="ARBA00018323"/>
    </source>
</evidence>
<dbReference type="NCBIfam" id="NF004790">
    <property type="entry name" value="PRK06136.1"/>
    <property type="match status" value="1"/>
</dbReference>
<evidence type="ECO:0000313" key="13">
    <source>
        <dbReference type="Proteomes" id="UP000220106"/>
    </source>
</evidence>
<dbReference type="PANTHER" id="PTHR45790">
    <property type="entry name" value="SIROHEME SYNTHASE-RELATED"/>
    <property type="match status" value="1"/>
</dbReference>
<dbReference type="FunFam" id="3.40.1010.10:FF:000001">
    <property type="entry name" value="Siroheme synthase"/>
    <property type="match status" value="1"/>
</dbReference>
<dbReference type="Gene3D" id="3.40.1010.10">
    <property type="entry name" value="Cobalt-precorrin-4 Transmethylase, Domain 1"/>
    <property type="match status" value="1"/>
</dbReference>
<comment type="similarity">
    <text evidence="1 9">Belongs to the precorrin methyltransferase family.</text>
</comment>
<dbReference type="InterPro" id="IPR014777">
    <property type="entry name" value="4pyrrole_Mease_sub1"/>
</dbReference>
<keyword evidence="7" id="KW-0627">Porphyrin biosynthesis</keyword>
<reference evidence="12 13" key="1">
    <citation type="submission" date="2017-09" db="EMBL/GenBank/DDBJ databases">
        <title>Large-scale bioinformatics analysis of Bacillus genomes uncovers conserved roles of natural products in bacterial physiology.</title>
        <authorList>
            <consortium name="Agbiome Team Llc"/>
            <person name="Bleich R.M."/>
            <person name="Kirk G.J."/>
            <person name="Santa Maria K.C."/>
            <person name="Allen S.E."/>
            <person name="Farag S."/>
            <person name="Shank E.A."/>
            <person name="Bowers A."/>
        </authorList>
    </citation>
    <scope>NUCLEOTIDE SEQUENCE [LARGE SCALE GENOMIC DNA]</scope>
    <source>
        <strain evidence="12 13">AFS003229</strain>
    </source>
</reference>
<dbReference type="SUPFAM" id="SSF69618">
    <property type="entry name" value="HemD-like"/>
    <property type="match status" value="1"/>
</dbReference>
<dbReference type="SUPFAM" id="SSF53790">
    <property type="entry name" value="Tetrapyrrole methylase"/>
    <property type="match status" value="1"/>
</dbReference>
<evidence type="ECO:0000259" key="11">
    <source>
        <dbReference type="Pfam" id="PF02602"/>
    </source>
</evidence>
<protein>
    <recommendedName>
        <fullName evidence="3">Uroporphyrinogen-III C-methyltransferase</fullName>
        <ecNumber evidence="2">2.1.1.107</ecNumber>
    </recommendedName>
    <alternativeName>
        <fullName evidence="8">Uroporphyrinogen III methylase</fullName>
    </alternativeName>
</protein>
<dbReference type="GO" id="GO:0019354">
    <property type="term" value="P:siroheme biosynthetic process"/>
    <property type="evidence" value="ECO:0007669"/>
    <property type="project" value="InterPro"/>
</dbReference>
<gene>
    <name evidence="12" type="primary">cobA</name>
    <name evidence="12" type="ORF">CN689_09820</name>
</gene>
<dbReference type="InterPro" id="IPR003043">
    <property type="entry name" value="Uropor_MeTrfase_CS"/>
</dbReference>
<evidence type="ECO:0000313" key="12">
    <source>
        <dbReference type="EMBL" id="PEJ34419.1"/>
    </source>
</evidence>
<dbReference type="Pfam" id="PF02602">
    <property type="entry name" value="HEM4"/>
    <property type="match status" value="2"/>
</dbReference>
<proteinExistence type="inferred from homology"/>
<evidence type="ECO:0000256" key="8">
    <source>
        <dbReference type="ARBA" id="ARBA00079776"/>
    </source>
</evidence>
<evidence type="ECO:0000256" key="5">
    <source>
        <dbReference type="ARBA" id="ARBA00022679"/>
    </source>
</evidence>
<evidence type="ECO:0000256" key="2">
    <source>
        <dbReference type="ARBA" id="ARBA00012162"/>
    </source>
</evidence>
<dbReference type="FunFam" id="3.30.950.10:FF:000001">
    <property type="entry name" value="Siroheme synthase"/>
    <property type="match status" value="1"/>
</dbReference>
<dbReference type="Pfam" id="PF00590">
    <property type="entry name" value="TP_methylase"/>
    <property type="match status" value="1"/>
</dbReference>
<dbReference type="Proteomes" id="UP000220106">
    <property type="component" value="Unassembled WGS sequence"/>
</dbReference>
<evidence type="ECO:0000259" key="10">
    <source>
        <dbReference type="Pfam" id="PF00590"/>
    </source>
</evidence>
<feature type="domain" description="Tetrapyrrole biosynthesis uroporphyrinogen III synthase" evidence="11">
    <location>
        <begin position="394"/>
        <end position="476"/>
    </location>
</feature>
<dbReference type="CDD" id="cd06578">
    <property type="entry name" value="HemD"/>
    <property type="match status" value="1"/>
</dbReference>
<comment type="caution">
    <text evidence="12">The sequence shown here is derived from an EMBL/GenBank/DDBJ whole genome shotgun (WGS) entry which is preliminary data.</text>
</comment>
<dbReference type="InterPro" id="IPR003754">
    <property type="entry name" value="4pyrrol_synth_uPrphyn_synth"/>
</dbReference>
<dbReference type="PANTHER" id="PTHR45790:SF3">
    <property type="entry name" value="S-ADENOSYL-L-METHIONINE-DEPENDENT UROPORPHYRINOGEN III METHYLTRANSFERASE, CHLOROPLASTIC"/>
    <property type="match status" value="1"/>
</dbReference>
<dbReference type="Gene3D" id="3.30.950.10">
    <property type="entry name" value="Methyltransferase, Cobalt-precorrin-4 Transmethylase, Domain 2"/>
    <property type="match status" value="1"/>
</dbReference>
<dbReference type="PROSITE" id="PS00839">
    <property type="entry name" value="SUMT_1"/>
    <property type="match status" value="1"/>
</dbReference>
<dbReference type="GO" id="GO:0004851">
    <property type="term" value="F:uroporphyrin-III C-methyltransferase activity"/>
    <property type="evidence" value="ECO:0007669"/>
    <property type="project" value="UniProtKB-EC"/>
</dbReference>
<evidence type="ECO:0000256" key="1">
    <source>
        <dbReference type="ARBA" id="ARBA00005879"/>
    </source>
</evidence>
<dbReference type="EC" id="2.1.1.107" evidence="2"/>
<dbReference type="RefSeq" id="WP_098175735.1">
    <property type="nucleotide sequence ID" value="NZ_CP050509.1"/>
</dbReference>
<sequence>MTKAKGKVYFVGAGPGDEGLITVKGQRAIEKADVILYDRLLNPKLLEAAPPHCELMYCGKTPYTKGIRQEIINELLVSKALAGHNVVRLKGGDPAVFGRVGEEAESLKEKDIPFEIIPGVTSSIAASMYAGVPVTHRDFGRSFAMVTGHERTKQEIDWTGLVQSVDTVAFYMGVANLPNICENLISHGKSKNTPVLVIQWGTYGRQETVEGTLANIVEMVSEKSLQNPAITLVGDIILLRKRLQWFEKKPLYGQQFLVARTGTTKSSMAENLYELGGDVIEFPKWITTKVKAKKSQLLSFLLYDRMLFTSPESVHGFLDLLTEYAIDFRQISAKLYVVSRKSKKVLQQRGLIAALKSEMTEDGTLLIIGDRKKEHLDPNYGDEDYFQSIEKYVDERFLEILPRMLEENAVDTVLFSNQHSVDMLMDYGDKAGVDVSGMLTQATIGVIGKSTGRKLKDFGFTPDMMPHEPSVEQLVALIVNRNVFRL</sequence>
<dbReference type="EMBL" id="NUEQ01000014">
    <property type="protein sequence ID" value="PEJ34419.1"/>
    <property type="molecule type" value="Genomic_DNA"/>
</dbReference>
<dbReference type="InterPro" id="IPR000878">
    <property type="entry name" value="4pyrrol_Mease"/>
</dbReference>
<dbReference type="InterPro" id="IPR036108">
    <property type="entry name" value="4pyrrol_syn_uPrphyn_synt_sf"/>
</dbReference>
<evidence type="ECO:0000256" key="9">
    <source>
        <dbReference type="RuleBase" id="RU003960"/>
    </source>
</evidence>
<keyword evidence="6" id="KW-0949">S-adenosyl-L-methionine</keyword>
<dbReference type="CDD" id="cd11642">
    <property type="entry name" value="SUMT"/>
    <property type="match status" value="1"/>
</dbReference>
<keyword evidence="4 9" id="KW-0489">Methyltransferase</keyword>
<feature type="domain" description="Tetrapyrrole methylase" evidence="10">
    <location>
        <begin position="7"/>
        <end position="216"/>
    </location>
</feature>
<accession>A0AAX0S645</accession>
<evidence type="ECO:0000256" key="7">
    <source>
        <dbReference type="ARBA" id="ARBA00023244"/>
    </source>
</evidence>
<dbReference type="AlphaFoldDB" id="A0AAX0S645"/>
<feature type="domain" description="Tetrapyrrole biosynthesis uroporphyrinogen III synthase" evidence="11">
    <location>
        <begin position="267"/>
        <end position="364"/>
    </location>
</feature>
<organism evidence="12 13">
    <name type="scientific">Peribacillus butanolivorans</name>
    <dbReference type="NCBI Taxonomy" id="421767"/>
    <lineage>
        <taxon>Bacteria</taxon>
        <taxon>Bacillati</taxon>
        <taxon>Bacillota</taxon>
        <taxon>Bacilli</taxon>
        <taxon>Bacillales</taxon>
        <taxon>Bacillaceae</taxon>
        <taxon>Peribacillus</taxon>
    </lineage>
</organism>
<evidence type="ECO:0000256" key="6">
    <source>
        <dbReference type="ARBA" id="ARBA00022691"/>
    </source>
</evidence>
<dbReference type="GO" id="GO:0004852">
    <property type="term" value="F:uroporphyrinogen-III synthase activity"/>
    <property type="evidence" value="ECO:0007669"/>
    <property type="project" value="InterPro"/>
</dbReference>
<dbReference type="InterPro" id="IPR006366">
    <property type="entry name" value="CobA/CysG_C"/>
</dbReference>
<dbReference type="InterPro" id="IPR050161">
    <property type="entry name" value="Siro_Cobalamin_biosynth"/>
</dbReference>
<keyword evidence="5 9" id="KW-0808">Transferase</keyword>
<dbReference type="InterPro" id="IPR035996">
    <property type="entry name" value="4pyrrol_Methylase_sf"/>
</dbReference>
<dbReference type="InterPro" id="IPR014776">
    <property type="entry name" value="4pyrrole_Mease_sub2"/>
</dbReference>
<evidence type="ECO:0000256" key="4">
    <source>
        <dbReference type="ARBA" id="ARBA00022603"/>
    </source>
</evidence>
<dbReference type="PROSITE" id="PS00840">
    <property type="entry name" value="SUMT_2"/>
    <property type="match status" value="1"/>
</dbReference>
<dbReference type="GO" id="GO:0032259">
    <property type="term" value="P:methylation"/>
    <property type="evidence" value="ECO:0007669"/>
    <property type="project" value="UniProtKB-KW"/>
</dbReference>
<name>A0AAX0S645_9BACI</name>
<dbReference type="NCBIfam" id="TIGR01469">
    <property type="entry name" value="cobA_cysG_Cterm"/>
    <property type="match status" value="1"/>
</dbReference>
<dbReference type="Gene3D" id="3.40.50.10090">
    <property type="match status" value="2"/>
</dbReference>